<feature type="coiled-coil region" evidence="2">
    <location>
        <begin position="137"/>
        <end position="223"/>
    </location>
</feature>
<dbReference type="Gene3D" id="2.40.420.20">
    <property type="match status" value="1"/>
</dbReference>
<evidence type="ECO:0000259" key="5">
    <source>
        <dbReference type="Pfam" id="PF25881"/>
    </source>
</evidence>
<dbReference type="Proteomes" id="UP000010483">
    <property type="component" value="Chromosome"/>
</dbReference>
<accession>K9YLA4</accession>
<dbReference type="Gene3D" id="1.10.287.470">
    <property type="entry name" value="Helix hairpin bin"/>
    <property type="match status" value="1"/>
</dbReference>
<dbReference type="GO" id="GO:0015562">
    <property type="term" value="F:efflux transmembrane transporter activity"/>
    <property type="evidence" value="ECO:0007669"/>
    <property type="project" value="TreeGrafter"/>
</dbReference>
<dbReference type="eggNOG" id="COG0845">
    <property type="taxonomic scope" value="Bacteria"/>
</dbReference>
<feature type="compositionally biased region" description="Polar residues" evidence="3">
    <location>
        <begin position="1"/>
        <end position="12"/>
    </location>
</feature>
<dbReference type="HOGENOM" id="CLU_018816_1_2_3"/>
<dbReference type="NCBIfam" id="TIGR01730">
    <property type="entry name" value="RND_mfp"/>
    <property type="match status" value="1"/>
</dbReference>
<keyword evidence="7" id="KW-1185">Reference proteome</keyword>
<comment type="similarity">
    <text evidence="1">Belongs to the membrane fusion protein (MFP) (TC 8.A.1) family.</text>
</comment>
<feature type="region of interest" description="Disordered" evidence="3">
    <location>
        <begin position="1"/>
        <end position="29"/>
    </location>
</feature>
<gene>
    <name evidence="6" type="ordered locus">Cyast_0921</name>
</gene>
<feature type="region of interest" description="Disordered" evidence="3">
    <location>
        <begin position="501"/>
        <end position="520"/>
    </location>
</feature>
<feature type="transmembrane region" description="Helical" evidence="4">
    <location>
        <begin position="36"/>
        <end position="56"/>
    </location>
</feature>
<evidence type="ECO:0000313" key="7">
    <source>
        <dbReference type="Proteomes" id="UP000010483"/>
    </source>
</evidence>
<keyword evidence="4" id="KW-1133">Transmembrane helix</keyword>
<name>K9YLA4_CYASC</name>
<organism evidence="6 7">
    <name type="scientific">Cyanobacterium stanieri (strain ATCC 29140 / PCC 7202)</name>
    <dbReference type="NCBI Taxonomy" id="292563"/>
    <lineage>
        <taxon>Bacteria</taxon>
        <taxon>Bacillati</taxon>
        <taxon>Cyanobacteriota</taxon>
        <taxon>Cyanophyceae</taxon>
        <taxon>Oscillatoriophycideae</taxon>
        <taxon>Chroococcales</taxon>
        <taxon>Geminocystaceae</taxon>
        <taxon>Cyanobacterium</taxon>
    </lineage>
</organism>
<dbReference type="PANTHER" id="PTHR30469:SF39">
    <property type="entry name" value="SLL0180 PROTEIN"/>
    <property type="match status" value="1"/>
</dbReference>
<feature type="domain" description="YbhG-like alpha-helical hairpin" evidence="5">
    <location>
        <begin position="139"/>
        <end position="188"/>
    </location>
</feature>
<keyword evidence="4" id="KW-0472">Membrane</keyword>
<keyword evidence="2" id="KW-0175">Coiled coil</keyword>
<evidence type="ECO:0000256" key="4">
    <source>
        <dbReference type="SAM" id="Phobius"/>
    </source>
</evidence>
<dbReference type="Gene3D" id="2.40.50.100">
    <property type="match status" value="2"/>
</dbReference>
<feature type="domain" description="YbhG-like alpha-helical hairpin" evidence="5">
    <location>
        <begin position="190"/>
        <end position="277"/>
    </location>
</feature>
<evidence type="ECO:0000256" key="3">
    <source>
        <dbReference type="SAM" id="MobiDB-lite"/>
    </source>
</evidence>
<dbReference type="KEGG" id="csn:Cyast_0921"/>
<evidence type="ECO:0000256" key="1">
    <source>
        <dbReference type="ARBA" id="ARBA00009477"/>
    </source>
</evidence>
<dbReference type="PANTHER" id="PTHR30469">
    <property type="entry name" value="MULTIDRUG RESISTANCE PROTEIN MDTA"/>
    <property type="match status" value="1"/>
</dbReference>
<dbReference type="InterPro" id="IPR006143">
    <property type="entry name" value="RND_pump_MFP"/>
</dbReference>
<evidence type="ECO:0000256" key="2">
    <source>
        <dbReference type="SAM" id="Coils"/>
    </source>
</evidence>
<dbReference type="Pfam" id="PF25881">
    <property type="entry name" value="HH_YBHG"/>
    <property type="match status" value="2"/>
</dbReference>
<dbReference type="GO" id="GO:1990281">
    <property type="term" value="C:efflux pump complex"/>
    <property type="evidence" value="ECO:0007669"/>
    <property type="project" value="TreeGrafter"/>
</dbReference>
<dbReference type="STRING" id="292563.Cyast_0921"/>
<dbReference type="BioCyc" id="CSTA292563:G1353-928-MONOMER"/>
<reference evidence="7" key="1">
    <citation type="journal article" date="2013" name="Proc. Natl. Acad. Sci. U.S.A.">
        <title>Improving the coverage of the cyanobacterial phylum using diversity-driven genome sequencing.</title>
        <authorList>
            <person name="Shih P.M."/>
            <person name="Wu D."/>
            <person name="Latifi A."/>
            <person name="Axen S.D."/>
            <person name="Fewer D.P."/>
            <person name="Talla E."/>
            <person name="Calteau A."/>
            <person name="Cai F."/>
            <person name="Tandeau de Marsac N."/>
            <person name="Rippka R."/>
            <person name="Herdman M."/>
            <person name="Sivonen K."/>
            <person name="Coursin T."/>
            <person name="Laurent T."/>
            <person name="Goodwin L."/>
            <person name="Nolan M."/>
            <person name="Davenport K.W."/>
            <person name="Han C.S."/>
            <person name="Rubin E.M."/>
            <person name="Eisen J.A."/>
            <person name="Woyke T."/>
            <person name="Gugger M."/>
            <person name="Kerfeld C.A."/>
        </authorList>
    </citation>
    <scope>NUCLEOTIDE SEQUENCE [LARGE SCALE GENOMIC DNA]</scope>
    <source>
        <strain evidence="7">ATCC 29140 / PCC 7202</strain>
    </source>
</reference>
<keyword evidence="4" id="KW-0812">Transmembrane</keyword>
<protein>
    <submittedName>
        <fullName evidence="6">Efflux transporter, RND family, MFP subunit</fullName>
    </submittedName>
</protein>
<dbReference type="EMBL" id="CP003940">
    <property type="protein sequence ID" value="AFZ46893.1"/>
    <property type="molecule type" value="Genomic_DNA"/>
</dbReference>
<dbReference type="InterPro" id="IPR059052">
    <property type="entry name" value="HH_YbhG-like"/>
</dbReference>
<dbReference type="AlphaFoldDB" id="K9YLA4"/>
<sequence length="520" mass="56167">MTNPNSAPSEVSNVEEKEEGITPVDQEPKKKSFSPWWIAGAVAFLAIVGGGGTLLLSNGENGNNPAGGAMAGQSQGSPVRLKTLETEIVQDSSTIVGSIDAPRAVTIRSEISGRIGSIQVAEGERVTAGQVIFRVQSEQLEAELRQAQAQLESSRARLNQLRAGNRPEEIAQAQARLNSAIARRDNARQGARPQEIAQAQAELDSARAELELAQERTRRYRVLFEEGAISQDEFDEFVTIERQASSAVTQAQRRLDAQREGRSSDLNALEADVEEARQNLQLLRNGSRREEIDQAEAEVSQASARVNAVEVQISKAQITAPFTGIVGDIPVRVGDFVTSEEQLTTITENDQLEANLSIPLEQADRLRLGLPVEILNSQGEIITTGEISFISPEVSANSQLILTKATLNQGATNLFNQTSIRARIIWQETSGILVPSSAITRMGANNFVFVAEPDDNGEGDEPSLVAKQRPVEIGNLQGNSYPILEGLEEGEQIVSAGIMNLQDGSPITPLPPEENGEMPQ</sequence>
<proteinExistence type="inferred from homology"/>
<feature type="coiled-coil region" evidence="2">
    <location>
        <begin position="259"/>
        <end position="312"/>
    </location>
</feature>
<dbReference type="SUPFAM" id="SSF111369">
    <property type="entry name" value="HlyD-like secretion proteins"/>
    <property type="match status" value="3"/>
</dbReference>
<evidence type="ECO:0000313" key="6">
    <source>
        <dbReference type="EMBL" id="AFZ46893.1"/>
    </source>
</evidence>